<dbReference type="CDD" id="cd01392">
    <property type="entry name" value="HTH_LacI"/>
    <property type="match status" value="1"/>
</dbReference>
<sequence>MVSIKDIAKRAGVSISTVSYALNGSPKVTPETAEKIRAIAKELNYVPHAGARSLKKKESSLIGVFLSNYSGVFYGQLLQGISETLTNFGYDLIVCSGERSHRFIPERRIDGSIILDSSFSTDELLSYANVGHKIIVLDREIEHPNIGQVLLDNKAGSTLAIDYLIDNGHRKIYLVTGPKDSYDSNKRVEAVRQTINHYKSNFQIEYYEIEGDFNKTSGELAAKKIIGSYDGPVAVFCLNDEMAIGLYDYLQNSDLIIGKDVHVIGFDNIEITRYTNPRLATIDYSKRKWGALAAEQLIKLINEEKVERECIYVTLITGESVRRV</sequence>
<keyword evidence="1" id="KW-0678">Repressor</keyword>
<comment type="caution">
    <text evidence="6">The sequence shown here is derived from an EMBL/GenBank/DDBJ whole genome shotgun (WGS) entry which is preliminary data.</text>
</comment>
<feature type="domain" description="HTH lacI-type" evidence="5">
    <location>
        <begin position="2"/>
        <end position="56"/>
    </location>
</feature>
<dbReference type="InterPro" id="IPR000843">
    <property type="entry name" value="HTH_LacI"/>
</dbReference>
<evidence type="ECO:0000256" key="1">
    <source>
        <dbReference type="ARBA" id="ARBA00022491"/>
    </source>
</evidence>
<dbReference type="PANTHER" id="PTHR30146:SF148">
    <property type="entry name" value="HTH-TYPE TRANSCRIPTIONAL REPRESSOR PURR-RELATED"/>
    <property type="match status" value="1"/>
</dbReference>
<reference evidence="6 7" key="1">
    <citation type="submission" date="2024-03" db="EMBL/GenBank/DDBJ databases">
        <title>Bacilli Hybrid Assemblies.</title>
        <authorList>
            <person name="Kovac J."/>
        </authorList>
    </citation>
    <scope>NUCLEOTIDE SEQUENCE [LARGE SCALE GENOMIC DNA]</scope>
    <source>
        <strain evidence="6 7">FSL M8-0022</strain>
    </source>
</reference>
<name>A0ABU9K1D3_9BACI</name>
<dbReference type="InterPro" id="IPR028082">
    <property type="entry name" value="Peripla_BP_I"/>
</dbReference>
<organism evidence="6 7">
    <name type="scientific">Caldifermentibacillus hisashii</name>
    <dbReference type="NCBI Taxonomy" id="996558"/>
    <lineage>
        <taxon>Bacteria</taxon>
        <taxon>Bacillati</taxon>
        <taxon>Bacillota</taxon>
        <taxon>Bacilli</taxon>
        <taxon>Bacillales</taxon>
        <taxon>Bacillaceae</taxon>
        <taxon>Caldifermentibacillus</taxon>
    </lineage>
</organism>
<dbReference type="EMBL" id="JBBYAK010000001">
    <property type="protein sequence ID" value="MEL3958914.1"/>
    <property type="molecule type" value="Genomic_DNA"/>
</dbReference>
<dbReference type="Gene3D" id="3.40.50.2300">
    <property type="match status" value="2"/>
</dbReference>
<evidence type="ECO:0000313" key="6">
    <source>
        <dbReference type="EMBL" id="MEL3958914.1"/>
    </source>
</evidence>
<evidence type="ECO:0000256" key="2">
    <source>
        <dbReference type="ARBA" id="ARBA00023015"/>
    </source>
</evidence>
<evidence type="ECO:0000313" key="7">
    <source>
        <dbReference type="Proteomes" id="UP001459714"/>
    </source>
</evidence>
<dbReference type="InterPro" id="IPR010982">
    <property type="entry name" value="Lambda_DNA-bd_dom_sf"/>
</dbReference>
<proteinExistence type="predicted"/>
<dbReference type="SMART" id="SM00354">
    <property type="entry name" value="HTH_LACI"/>
    <property type="match status" value="1"/>
</dbReference>
<dbReference type="Gene3D" id="1.10.260.40">
    <property type="entry name" value="lambda repressor-like DNA-binding domains"/>
    <property type="match status" value="1"/>
</dbReference>
<dbReference type="InterPro" id="IPR046335">
    <property type="entry name" value="LacI/GalR-like_sensor"/>
</dbReference>
<dbReference type="Pfam" id="PF13377">
    <property type="entry name" value="Peripla_BP_3"/>
    <property type="match status" value="1"/>
</dbReference>
<keyword evidence="7" id="KW-1185">Reference proteome</keyword>
<dbReference type="SUPFAM" id="SSF47413">
    <property type="entry name" value="lambda repressor-like DNA-binding domains"/>
    <property type="match status" value="1"/>
</dbReference>
<evidence type="ECO:0000256" key="4">
    <source>
        <dbReference type="ARBA" id="ARBA00023163"/>
    </source>
</evidence>
<dbReference type="GO" id="GO:0003677">
    <property type="term" value="F:DNA binding"/>
    <property type="evidence" value="ECO:0007669"/>
    <property type="project" value="UniProtKB-KW"/>
</dbReference>
<evidence type="ECO:0000259" key="5">
    <source>
        <dbReference type="PROSITE" id="PS50932"/>
    </source>
</evidence>
<dbReference type="RefSeq" id="WP_251241354.1">
    <property type="nucleotide sequence ID" value="NZ_CP159977.1"/>
</dbReference>
<dbReference type="PROSITE" id="PS00356">
    <property type="entry name" value="HTH_LACI_1"/>
    <property type="match status" value="1"/>
</dbReference>
<dbReference type="Pfam" id="PF00356">
    <property type="entry name" value="LacI"/>
    <property type="match status" value="1"/>
</dbReference>
<dbReference type="PANTHER" id="PTHR30146">
    <property type="entry name" value="LACI-RELATED TRANSCRIPTIONAL REPRESSOR"/>
    <property type="match status" value="1"/>
</dbReference>
<accession>A0ABU9K1D3</accession>
<dbReference type="SUPFAM" id="SSF53822">
    <property type="entry name" value="Periplasmic binding protein-like I"/>
    <property type="match status" value="1"/>
</dbReference>
<dbReference type="PROSITE" id="PS50932">
    <property type="entry name" value="HTH_LACI_2"/>
    <property type="match status" value="1"/>
</dbReference>
<gene>
    <name evidence="6" type="ORF">NST17_17290</name>
</gene>
<keyword evidence="4" id="KW-0804">Transcription</keyword>
<protein>
    <submittedName>
        <fullName evidence="6">LacI family DNA-binding transcriptional regulator</fullName>
    </submittedName>
</protein>
<keyword evidence="3 6" id="KW-0238">DNA-binding</keyword>
<dbReference type="CDD" id="cd06267">
    <property type="entry name" value="PBP1_LacI_sugar_binding-like"/>
    <property type="match status" value="1"/>
</dbReference>
<keyword evidence="2" id="KW-0805">Transcription regulation</keyword>
<dbReference type="Proteomes" id="UP001459714">
    <property type="component" value="Unassembled WGS sequence"/>
</dbReference>
<evidence type="ECO:0000256" key="3">
    <source>
        <dbReference type="ARBA" id="ARBA00023125"/>
    </source>
</evidence>